<evidence type="ECO:0000313" key="2">
    <source>
        <dbReference type="Proteomes" id="UP000832011"/>
    </source>
</evidence>
<organism evidence="1 2">
    <name type="scientific">Vitreoscilla massiliensis</name>
    <dbReference type="NCBI Taxonomy" id="1689272"/>
    <lineage>
        <taxon>Bacteria</taxon>
        <taxon>Pseudomonadati</taxon>
        <taxon>Pseudomonadota</taxon>
        <taxon>Betaproteobacteria</taxon>
        <taxon>Neisseriales</taxon>
        <taxon>Neisseriaceae</taxon>
        <taxon>Vitreoscilla</taxon>
    </lineage>
</organism>
<accession>A0ABY4E2T1</accession>
<reference evidence="1 2" key="1">
    <citation type="journal article" date="2022" name="Res Sq">
        <title>Evolution of multicellular longitudinally dividing oral cavity symbionts (Neisseriaceae).</title>
        <authorList>
            <person name="Nyongesa S."/>
            <person name="Weber P."/>
            <person name="Bernet E."/>
            <person name="Pullido F."/>
            <person name="Nieckarz M."/>
            <person name="Delaby M."/>
            <person name="Nieves C."/>
            <person name="Viehboeck T."/>
            <person name="Krause N."/>
            <person name="Rivera-Millot A."/>
            <person name="Nakamura A."/>
            <person name="Vischer N."/>
            <person name="VanNieuwenhze M."/>
            <person name="Brun Y."/>
            <person name="Cava F."/>
            <person name="Bulgheresi S."/>
            <person name="Veyrier F."/>
        </authorList>
    </citation>
    <scope>NUCLEOTIDE SEQUENCE [LARGE SCALE GENOMIC DNA]</scope>
    <source>
        <strain evidence="1 2">SN4</strain>
    </source>
</reference>
<dbReference type="RefSeq" id="WP_058356015.1">
    <property type="nucleotide sequence ID" value="NZ_CABKVG010000008.1"/>
</dbReference>
<proteinExistence type="predicted"/>
<dbReference type="EMBL" id="CP091511">
    <property type="protein sequence ID" value="UOO90085.1"/>
    <property type="molecule type" value="Genomic_DNA"/>
</dbReference>
<name>A0ABY4E2T1_9NEIS</name>
<evidence type="ECO:0000313" key="1">
    <source>
        <dbReference type="EMBL" id="UOO90085.1"/>
    </source>
</evidence>
<keyword evidence="2" id="KW-1185">Reference proteome</keyword>
<sequence length="382" mass="44328">MSLNSEEHIDYLCSLLYKLSKVKKNSFFSHLYHFQPDAIPNTKIFKTLRVLSGNSSIEQNIYIDYKYKSSDLSDKLLKASLTYIEIYKATFNTYPTIPLIYVPTLLSTTQLSGLRDVDITENADIITKSISAVPYLQNPLLIQFSYCNNYTGDIFKLLSSDRTAKYNVFEMLNNWLFNLYQLVSLDKRATQKNREFYTQLNQRNQSVQKLIASISANLVLKQFCQIDISWNSHTSTTSIFDVEDFSMNHHAINNLRIQLLSTLRNEFSKLKNLLPVKYLWLLTSNQECKVSIELHIITQNHEEEGYEDFHASIEQLLAKFHRIAQDHEFNISVLNQYPDITKVDKTLLLKELSFKERGYFIDFPELSKSSFGCGGIGGRKYK</sequence>
<gene>
    <name evidence="1" type="ORF">LVJ82_03600</name>
</gene>
<protein>
    <submittedName>
        <fullName evidence="1">Uncharacterized protein</fullName>
    </submittedName>
</protein>
<dbReference type="Proteomes" id="UP000832011">
    <property type="component" value="Chromosome"/>
</dbReference>